<evidence type="ECO:0000313" key="2">
    <source>
        <dbReference type="Proteomes" id="UP000271098"/>
    </source>
</evidence>
<proteinExistence type="predicted"/>
<sequence>MPVILYTLPAFLHMAIAKSRAFNILTVVYAIATAWDKFLRALVDLCFIKPLNEPLVECFRHICRRTKVERLSPAAVFVQNGQSRSRTVISSNVQLVPID</sequence>
<reference evidence="1 2" key="2">
    <citation type="submission" date="2018-11" db="EMBL/GenBank/DDBJ databases">
        <authorList>
            <consortium name="Pathogen Informatics"/>
        </authorList>
    </citation>
    <scope>NUCLEOTIDE SEQUENCE [LARGE SCALE GENOMIC DNA]</scope>
</reference>
<keyword evidence="2" id="KW-1185">Reference proteome</keyword>
<reference evidence="3" key="1">
    <citation type="submission" date="2016-06" db="UniProtKB">
        <authorList>
            <consortium name="WormBaseParasite"/>
        </authorList>
    </citation>
    <scope>IDENTIFICATION</scope>
</reference>
<dbReference type="Proteomes" id="UP000271098">
    <property type="component" value="Unassembled WGS sequence"/>
</dbReference>
<evidence type="ECO:0000313" key="3">
    <source>
        <dbReference type="WBParaSite" id="GPUH_0000371901-mRNA-1"/>
    </source>
</evidence>
<gene>
    <name evidence="1" type="ORF">GPUH_LOCUS3712</name>
</gene>
<name>A0A183D4S1_9BILA</name>
<protein>
    <submittedName>
        <fullName evidence="3">G_PROTEIN_RECEP_F1_2 domain-containing protein</fullName>
    </submittedName>
</protein>
<dbReference type="EMBL" id="UYRT01006511">
    <property type="protein sequence ID" value="VDK40668.1"/>
    <property type="molecule type" value="Genomic_DNA"/>
</dbReference>
<dbReference type="AlphaFoldDB" id="A0A183D4S1"/>
<evidence type="ECO:0000313" key="1">
    <source>
        <dbReference type="EMBL" id="VDK40668.1"/>
    </source>
</evidence>
<dbReference type="WBParaSite" id="GPUH_0000371901-mRNA-1">
    <property type="protein sequence ID" value="GPUH_0000371901-mRNA-1"/>
    <property type="gene ID" value="GPUH_0000371901"/>
</dbReference>
<organism evidence="3">
    <name type="scientific">Gongylonema pulchrum</name>
    <dbReference type="NCBI Taxonomy" id="637853"/>
    <lineage>
        <taxon>Eukaryota</taxon>
        <taxon>Metazoa</taxon>
        <taxon>Ecdysozoa</taxon>
        <taxon>Nematoda</taxon>
        <taxon>Chromadorea</taxon>
        <taxon>Rhabditida</taxon>
        <taxon>Spirurina</taxon>
        <taxon>Spiruromorpha</taxon>
        <taxon>Spiruroidea</taxon>
        <taxon>Gongylonematidae</taxon>
        <taxon>Gongylonema</taxon>
    </lineage>
</organism>
<accession>A0A183D4S1</accession>